<comment type="caution">
    <text evidence="2">The sequence shown here is derived from an EMBL/GenBank/DDBJ whole genome shotgun (WGS) entry which is preliminary data.</text>
</comment>
<protein>
    <submittedName>
        <fullName evidence="3">E3 ubiquitin-protein ligase HERC2</fullName>
    </submittedName>
</protein>
<keyword evidence="1" id="KW-0472">Membrane</keyword>
<organism evidence="2">
    <name type="scientific">Cladocopium goreaui</name>
    <dbReference type="NCBI Taxonomy" id="2562237"/>
    <lineage>
        <taxon>Eukaryota</taxon>
        <taxon>Sar</taxon>
        <taxon>Alveolata</taxon>
        <taxon>Dinophyceae</taxon>
        <taxon>Suessiales</taxon>
        <taxon>Symbiodiniaceae</taxon>
        <taxon>Cladocopium</taxon>
    </lineage>
</organism>
<keyword evidence="1" id="KW-1133">Transmembrane helix</keyword>
<evidence type="ECO:0000313" key="4">
    <source>
        <dbReference type="Proteomes" id="UP001152797"/>
    </source>
</evidence>
<dbReference type="Proteomes" id="UP001152797">
    <property type="component" value="Unassembled WGS sequence"/>
</dbReference>
<dbReference type="EMBL" id="CAMXCT010001813">
    <property type="protein sequence ID" value="CAI3993303.1"/>
    <property type="molecule type" value="Genomic_DNA"/>
</dbReference>
<gene>
    <name evidence="2" type="ORF">C1SCF055_LOCUS20066</name>
</gene>
<name>A0A9P1FYG9_9DINO</name>
<feature type="transmembrane region" description="Helical" evidence="1">
    <location>
        <begin position="418"/>
        <end position="439"/>
    </location>
</feature>
<dbReference type="EMBL" id="CAMXCT020001813">
    <property type="protein sequence ID" value="CAL1146678.1"/>
    <property type="molecule type" value="Genomic_DNA"/>
</dbReference>
<evidence type="ECO:0000313" key="3">
    <source>
        <dbReference type="EMBL" id="CAL4780615.1"/>
    </source>
</evidence>
<keyword evidence="1" id="KW-0812">Transmembrane</keyword>
<accession>A0A9P1FYG9</accession>
<proteinExistence type="predicted"/>
<dbReference type="EMBL" id="CAMXCT030001813">
    <property type="protein sequence ID" value="CAL4780615.1"/>
    <property type="molecule type" value="Genomic_DNA"/>
</dbReference>
<feature type="transmembrane region" description="Helical" evidence="1">
    <location>
        <begin position="214"/>
        <end position="236"/>
    </location>
</feature>
<dbReference type="AlphaFoldDB" id="A0A9P1FYG9"/>
<keyword evidence="4" id="KW-1185">Reference proteome</keyword>
<sequence>MRRLLRNGIWQPRCASSKAWPSLAVLAVDAESEVVQQIQQMKPQQVMLETCDQRMSFAAQEKTGKDAEVLSHVDAIAFVHGGLRSAQLRGLRKAAEEVGAQVYCVDRSYRETQNRVAKRLLMHPKEIVGFARSSLVSLGSQQVPANDAERCPEAVEKILGEEREEHMASEILRRHVSGAQCLVLCCPARREALERRLAQPEAESAIPAVATSRIWPFLLVLVYVVIPGYGTTFIFWRLAKGLGAAICGETAETLPPASVKPDDALGELRVARAKKSGATRGAQQRTEINGDPGWVLHLKLVVADYDMKQKALGNTQLVHVMKDKFAASRDALSHTPQVKQAMMIRWEAACHQAGGKEVVLGAAAAGGTGGLCLGALLFSGESSASAQQRLAETLQAAQQRNRTGLIRAKLRRGFRKRLILVSASSAAAAAYLCTLPTAMEGGFGPMAQLSGLARRLGRSGSAFGRTMCGDTEGNQFGRGMWMFISSGQVMVND</sequence>
<reference evidence="3 4" key="2">
    <citation type="submission" date="2024-05" db="EMBL/GenBank/DDBJ databases">
        <authorList>
            <person name="Chen Y."/>
            <person name="Shah S."/>
            <person name="Dougan E. K."/>
            <person name="Thang M."/>
            <person name="Chan C."/>
        </authorList>
    </citation>
    <scope>NUCLEOTIDE SEQUENCE [LARGE SCALE GENOMIC DNA]</scope>
</reference>
<evidence type="ECO:0000256" key="1">
    <source>
        <dbReference type="SAM" id="Phobius"/>
    </source>
</evidence>
<reference evidence="2" key="1">
    <citation type="submission" date="2022-10" db="EMBL/GenBank/DDBJ databases">
        <authorList>
            <person name="Chen Y."/>
            <person name="Dougan E. K."/>
            <person name="Chan C."/>
            <person name="Rhodes N."/>
            <person name="Thang M."/>
        </authorList>
    </citation>
    <scope>NUCLEOTIDE SEQUENCE</scope>
</reference>
<evidence type="ECO:0000313" key="2">
    <source>
        <dbReference type="EMBL" id="CAI3993303.1"/>
    </source>
</evidence>
<dbReference type="OrthoDB" id="10667474at2759"/>